<evidence type="ECO:0000256" key="8">
    <source>
        <dbReference type="SAM" id="MobiDB-lite"/>
    </source>
</evidence>
<evidence type="ECO:0000259" key="9">
    <source>
        <dbReference type="PROSITE" id="PS51758"/>
    </source>
</evidence>
<name>A0A4T0FNS1_9BASI</name>
<organism evidence="10 11">
    <name type="scientific">Wallemia hederae</name>
    <dbReference type="NCBI Taxonomy" id="1540922"/>
    <lineage>
        <taxon>Eukaryota</taxon>
        <taxon>Fungi</taxon>
        <taxon>Dikarya</taxon>
        <taxon>Basidiomycota</taxon>
        <taxon>Wallemiomycotina</taxon>
        <taxon>Wallemiomycetes</taxon>
        <taxon>Wallemiales</taxon>
        <taxon>Wallemiaceae</taxon>
        <taxon>Wallemia</taxon>
    </lineage>
</organism>
<comment type="subcellular location">
    <subcellularLocation>
        <location evidence="1">Mitochondrion inner membrane</location>
        <topology evidence="1">Single-pass membrane protein</topology>
    </subcellularLocation>
</comment>
<feature type="compositionally biased region" description="Low complexity" evidence="8">
    <location>
        <begin position="308"/>
        <end position="322"/>
    </location>
</feature>
<dbReference type="PANTHER" id="PTHR14009:SF1">
    <property type="entry name" value="MITOCHONDRIAL PROTON_CALCIUM EXCHANGER PROTEIN"/>
    <property type="match status" value="1"/>
</dbReference>
<comment type="caution">
    <text evidence="10">The sequence shown here is derived from an EMBL/GenBank/DDBJ whole genome shotgun (WGS) entry which is preliminary data.</text>
</comment>
<dbReference type="Pfam" id="PF07766">
    <property type="entry name" value="LETM1_RBD"/>
    <property type="match status" value="2"/>
</dbReference>
<keyword evidence="4" id="KW-1133">Transmembrane helix</keyword>
<dbReference type="GO" id="GO:0030003">
    <property type="term" value="P:intracellular monoatomic cation homeostasis"/>
    <property type="evidence" value="ECO:0007669"/>
    <property type="project" value="TreeGrafter"/>
</dbReference>
<evidence type="ECO:0000313" key="11">
    <source>
        <dbReference type="Proteomes" id="UP000310189"/>
    </source>
</evidence>
<reference evidence="10 11" key="1">
    <citation type="submission" date="2019-03" db="EMBL/GenBank/DDBJ databases">
        <title>Sequencing 23 genomes of Wallemia ichthyophaga.</title>
        <authorList>
            <person name="Gostincar C."/>
        </authorList>
    </citation>
    <scope>NUCLEOTIDE SEQUENCE [LARGE SCALE GENOMIC DNA]</scope>
    <source>
        <strain evidence="10 11">EXF-5753</strain>
    </source>
</reference>
<dbReference type="GO" id="GO:0005743">
    <property type="term" value="C:mitochondrial inner membrane"/>
    <property type="evidence" value="ECO:0007669"/>
    <property type="project" value="UniProtKB-SubCell"/>
</dbReference>
<evidence type="ECO:0000256" key="7">
    <source>
        <dbReference type="PROSITE-ProRule" id="PRU01094"/>
    </source>
</evidence>
<protein>
    <recommendedName>
        <fullName evidence="9">Letm1 RBD domain-containing protein</fullName>
    </recommendedName>
</protein>
<dbReference type="PANTHER" id="PTHR14009">
    <property type="entry name" value="LEUCINE ZIPPER-EF-HAND CONTAINING TRANSMEMBRANE PROTEIN"/>
    <property type="match status" value="1"/>
</dbReference>
<dbReference type="AlphaFoldDB" id="A0A4T0FNS1"/>
<keyword evidence="5 7" id="KW-0496">Mitochondrion</keyword>
<keyword evidence="3" id="KW-0999">Mitochondrion inner membrane</keyword>
<evidence type="ECO:0000256" key="5">
    <source>
        <dbReference type="ARBA" id="ARBA00023128"/>
    </source>
</evidence>
<dbReference type="GO" id="GO:0043022">
    <property type="term" value="F:ribosome binding"/>
    <property type="evidence" value="ECO:0007669"/>
    <property type="project" value="InterPro"/>
</dbReference>
<dbReference type="EMBL" id="SPNW01000021">
    <property type="protein sequence ID" value="TIA90172.1"/>
    <property type="molecule type" value="Genomic_DNA"/>
</dbReference>
<keyword evidence="2" id="KW-0812">Transmembrane</keyword>
<gene>
    <name evidence="10" type="ORF">E3P99_01693</name>
</gene>
<dbReference type="InterPro" id="IPR044202">
    <property type="entry name" value="LETM1/MDM38-like"/>
</dbReference>
<evidence type="ECO:0000256" key="2">
    <source>
        <dbReference type="ARBA" id="ARBA00022692"/>
    </source>
</evidence>
<dbReference type="OrthoDB" id="73691at2759"/>
<evidence type="ECO:0000313" key="10">
    <source>
        <dbReference type="EMBL" id="TIA90172.1"/>
    </source>
</evidence>
<keyword evidence="6" id="KW-0472">Membrane</keyword>
<evidence type="ECO:0000256" key="3">
    <source>
        <dbReference type="ARBA" id="ARBA00022792"/>
    </source>
</evidence>
<proteinExistence type="predicted"/>
<feature type="domain" description="Letm1 RBD" evidence="9">
    <location>
        <begin position="120"/>
        <end position="328"/>
    </location>
</feature>
<dbReference type="InterPro" id="IPR033122">
    <property type="entry name" value="LETM1-like_RBD"/>
</dbReference>
<evidence type="ECO:0000256" key="6">
    <source>
        <dbReference type="ARBA" id="ARBA00023136"/>
    </source>
</evidence>
<evidence type="ECO:0000256" key="4">
    <source>
        <dbReference type="ARBA" id="ARBA00022989"/>
    </source>
</evidence>
<feature type="region of interest" description="Disordered" evidence="8">
    <location>
        <begin position="304"/>
        <end position="329"/>
    </location>
</feature>
<dbReference type="PROSITE" id="PS51758">
    <property type="entry name" value="LETM1_RBD"/>
    <property type="match status" value="1"/>
</dbReference>
<keyword evidence="11" id="KW-1185">Reference proteome</keyword>
<evidence type="ECO:0000256" key="1">
    <source>
        <dbReference type="ARBA" id="ARBA00004434"/>
    </source>
</evidence>
<sequence length="329" mass="38204">MLLSPNRYRLRTAPRIFIQSSYTRYYSSPPKKTQPQPQLTQAQKLDSLVLPPPPTDANFAGRWWHKGKTLVIFYWRGIKQIWFNREIVSEIKARQINNIDKPLTHREFQLIHTHQKDIKKLIPFAILFVLLEEVIPLIAYLAPQVLPSTVVLPSQKVSIRRAVEKRREEALKFYRDAYNDASRRQLENGLRNDSHTFQITADHVRIFLRLLDLSTLGTASMRHRRLDRYLQHISHDDKCILSQQLDKMDATAFLSEGEISDACSARGFLTLDVKDEQLTELLKKWLQVRESDTTNMYKPLHLMLEQPSSGSSNSSNDNDSTSAHSIQEK</sequence>
<accession>A0A4T0FNS1</accession>
<dbReference type="Proteomes" id="UP000310189">
    <property type="component" value="Unassembled WGS sequence"/>
</dbReference>